<gene>
    <name evidence="2" type="ORF">PHYBLDRAFT_165336</name>
</gene>
<dbReference type="AlphaFoldDB" id="A0A162XWE2"/>
<feature type="compositionally biased region" description="Basic and acidic residues" evidence="1">
    <location>
        <begin position="46"/>
        <end position="55"/>
    </location>
</feature>
<evidence type="ECO:0000256" key="1">
    <source>
        <dbReference type="SAM" id="MobiDB-lite"/>
    </source>
</evidence>
<keyword evidence="3" id="KW-1185">Reference proteome</keyword>
<reference evidence="3" key="1">
    <citation type="submission" date="2015-06" db="EMBL/GenBank/DDBJ databases">
        <title>Expansion of signal transduction pathways in fungi by whole-genome duplication.</title>
        <authorList>
            <consortium name="DOE Joint Genome Institute"/>
            <person name="Corrochano L.M."/>
            <person name="Kuo A."/>
            <person name="Marcet-Houben M."/>
            <person name="Polaino S."/>
            <person name="Salamov A."/>
            <person name="Villalobos J.M."/>
            <person name="Alvarez M.I."/>
            <person name="Avalos J."/>
            <person name="Benito E.P."/>
            <person name="Benoit I."/>
            <person name="Burger G."/>
            <person name="Camino L.P."/>
            <person name="Canovas D."/>
            <person name="Cerda-Olmedo E."/>
            <person name="Cheng J.-F."/>
            <person name="Dominguez A."/>
            <person name="Elias M."/>
            <person name="Eslava A.P."/>
            <person name="Glaser F."/>
            <person name="Grimwood J."/>
            <person name="Gutierrez G."/>
            <person name="Heitman J."/>
            <person name="Henrissat B."/>
            <person name="Iturriaga E.A."/>
            <person name="Lang B.F."/>
            <person name="Lavin J.L."/>
            <person name="Lee S."/>
            <person name="Li W."/>
            <person name="Lindquist E."/>
            <person name="Lopez-Garcia S."/>
            <person name="Luque E.M."/>
            <person name="Marcos A.T."/>
            <person name="Martin J."/>
            <person name="McCluskey K."/>
            <person name="Medina H.R."/>
            <person name="Miralles-Duran A."/>
            <person name="Miyazaki A."/>
            <person name="Munoz-Torres E."/>
            <person name="Oguiza J.A."/>
            <person name="Ohm R."/>
            <person name="Olmedo M."/>
            <person name="Orejas M."/>
            <person name="Ortiz-Castellanos L."/>
            <person name="Pisabarro A.G."/>
            <person name="Rodriguez-Romero J."/>
            <person name="Ruiz-Herrera J."/>
            <person name="Ruiz-Vazquez R."/>
            <person name="Sanz C."/>
            <person name="Schackwitz W."/>
            <person name="Schmutz J."/>
            <person name="Shahriari M."/>
            <person name="Shelest E."/>
            <person name="Silva-Franco F."/>
            <person name="Soanes D."/>
            <person name="Syed K."/>
            <person name="Tagua V.G."/>
            <person name="Talbot N.J."/>
            <person name="Thon M."/>
            <person name="De vries R.P."/>
            <person name="Wiebenga A."/>
            <person name="Yadav J.S."/>
            <person name="Braun E.L."/>
            <person name="Baker S."/>
            <person name="Garre V."/>
            <person name="Horwitz B."/>
            <person name="Torres-Martinez S."/>
            <person name="Idnurm A."/>
            <person name="Herrera-Estrella A."/>
            <person name="Gabaldon T."/>
            <person name="Grigoriev I.V."/>
        </authorList>
    </citation>
    <scope>NUCLEOTIDE SEQUENCE [LARGE SCALE GENOMIC DNA]</scope>
    <source>
        <strain evidence="3">NRRL 1555(-)</strain>
    </source>
</reference>
<organism evidence="2 3">
    <name type="scientific">Phycomyces blakesleeanus (strain ATCC 8743b / DSM 1359 / FGSC 10004 / NBRC 33097 / NRRL 1555)</name>
    <dbReference type="NCBI Taxonomy" id="763407"/>
    <lineage>
        <taxon>Eukaryota</taxon>
        <taxon>Fungi</taxon>
        <taxon>Fungi incertae sedis</taxon>
        <taxon>Mucoromycota</taxon>
        <taxon>Mucoromycotina</taxon>
        <taxon>Mucoromycetes</taxon>
        <taxon>Mucorales</taxon>
        <taxon>Phycomycetaceae</taxon>
        <taxon>Phycomyces</taxon>
    </lineage>
</organism>
<feature type="compositionally biased region" description="Basic and acidic residues" evidence="1">
    <location>
        <begin position="321"/>
        <end position="336"/>
    </location>
</feature>
<feature type="compositionally biased region" description="Basic and acidic residues" evidence="1">
    <location>
        <begin position="1"/>
        <end position="18"/>
    </location>
</feature>
<evidence type="ECO:0000313" key="2">
    <source>
        <dbReference type="EMBL" id="OAD76835.1"/>
    </source>
</evidence>
<dbReference type="VEuPathDB" id="FungiDB:PHYBLDRAFT_165336"/>
<sequence>MSERFDTSEATDTKDTIDSHGQGTTHKSNPTAFTSQIYPESSNPLRELRPKRPRLDVPSNTDIPAHIIDDLYVRLDKINGVLSKVLKNVSPKGAVPTVKLAAVPTVDNSVNPTLTCSRFPSLDRIIRECIVKDNIYEKYDNTKTLRYVPNWYLLKPTIEYILSQEEGKGVSAATVRSKIVRHISQKKAKDKKSKEQKLKDKRHACSLQRKTQVIPKYSLWRMFAKEGKWSLQPIGNTLWISLEREVISFSTMITPQTLSLMMKMKLGLKDRPLKNASSGNFAQAGGVKRYCKKANNFIQDLDSLYSSVAKKGSAGPMSHKIKGEREKKLSKEKMDKLPSWSKKQ</sequence>
<evidence type="ECO:0000313" key="3">
    <source>
        <dbReference type="Proteomes" id="UP000077315"/>
    </source>
</evidence>
<dbReference type="RefSeq" id="XP_018294875.1">
    <property type="nucleotide sequence ID" value="XM_018435204.1"/>
</dbReference>
<dbReference type="EMBL" id="KV440975">
    <property type="protein sequence ID" value="OAD76835.1"/>
    <property type="molecule type" value="Genomic_DNA"/>
</dbReference>
<dbReference type="GeneID" id="28996110"/>
<name>A0A162XWE2_PHYB8</name>
<dbReference type="Proteomes" id="UP000077315">
    <property type="component" value="Unassembled WGS sequence"/>
</dbReference>
<protein>
    <submittedName>
        <fullName evidence="2">Uncharacterized protein</fullName>
    </submittedName>
</protein>
<feature type="compositionally biased region" description="Polar residues" evidence="1">
    <location>
        <begin position="19"/>
        <end position="43"/>
    </location>
</feature>
<accession>A0A162XWE2</accession>
<proteinExistence type="predicted"/>
<feature type="region of interest" description="Disordered" evidence="1">
    <location>
        <begin position="1"/>
        <end position="60"/>
    </location>
</feature>
<feature type="region of interest" description="Disordered" evidence="1">
    <location>
        <begin position="310"/>
        <end position="344"/>
    </location>
</feature>
<dbReference type="InParanoid" id="A0A162XWE2"/>